<dbReference type="EMBL" id="GBXM01066235">
    <property type="protein sequence ID" value="JAH42342.1"/>
    <property type="molecule type" value="Transcribed_RNA"/>
</dbReference>
<keyword evidence="1" id="KW-1133">Transmembrane helix</keyword>
<evidence type="ECO:0000313" key="2">
    <source>
        <dbReference type="EMBL" id="JAH42342.1"/>
    </source>
</evidence>
<organism evidence="2">
    <name type="scientific">Anguilla anguilla</name>
    <name type="common">European freshwater eel</name>
    <name type="synonym">Muraena anguilla</name>
    <dbReference type="NCBI Taxonomy" id="7936"/>
    <lineage>
        <taxon>Eukaryota</taxon>
        <taxon>Metazoa</taxon>
        <taxon>Chordata</taxon>
        <taxon>Craniata</taxon>
        <taxon>Vertebrata</taxon>
        <taxon>Euteleostomi</taxon>
        <taxon>Actinopterygii</taxon>
        <taxon>Neopterygii</taxon>
        <taxon>Teleostei</taxon>
        <taxon>Anguilliformes</taxon>
        <taxon>Anguillidae</taxon>
        <taxon>Anguilla</taxon>
    </lineage>
</organism>
<name>A0A0E9SM95_ANGAN</name>
<proteinExistence type="predicted"/>
<reference evidence="2" key="2">
    <citation type="journal article" date="2015" name="Fish Shellfish Immunol.">
        <title>Early steps in the European eel (Anguilla anguilla)-Vibrio vulnificus interaction in the gills: Role of the RtxA13 toxin.</title>
        <authorList>
            <person name="Callol A."/>
            <person name="Pajuelo D."/>
            <person name="Ebbesson L."/>
            <person name="Teles M."/>
            <person name="MacKenzie S."/>
            <person name="Amaro C."/>
        </authorList>
    </citation>
    <scope>NUCLEOTIDE SEQUENCE</scope>
</reference>
<feature type="transmembrane region" description="Helical" evidence="1">
    <location>
        <begin position="21"/>
        <end position="44"/>
    </location>
</feature>
<keyword evidence="1" id="KW-0472">Membrane</keyword>
<dbReference type="AlphaFoldDB" id="A0A0E9SM95"/>
<sequence length="53" mass="6113">MDLTQQGHSTHFQMSGSRSFLSQYQTCILFGVCGVSRCILHIVYNRFLLFGFH</sequence>
<accession>A0A0E9SM95</accession>
<protein>
    <submittedName>
        <fullName evidence="2">Uncharacterized protein</fullName>
    </submittedName>
</protein>
<evidence type="ECO:0000256" key="1">
    <source>
        <dbReference type="SAM" id="Phobius"/>
    </source>
</evidence>
<reference evidence="2" key="1">
    <citation type="submission" date="2014-11" db="EMBL/GenBank/DDBJ databases">
        <authorList>
            <person name="Amaro Gonzalez C."/>
        </authorList>
    </citation>
    <scope>NUCLEOTIDE SEQUENCE</scope>
</reference>
<keyword evidence="1" id="KW-0812">Transmembrane</keyword>